<evidence type="ECO:0000313" key="1">
    <source>
        <dbReference type="EMBL" id="ERN17988.1"/>
    </source>
</evidence>
<dbReference type="Gramene" id="ERN17988">
    <property type="protein sequence ID" value="ERN17988"/>
    <property type="gene ID" value="AMTR_s00046p00132620"/>
</dbReference>
<dbReference type="AlphaFoldDB" id="U5DC43"/>
<gene>
    <name evidence="1" type="ORF">AMTR_s00046p00132620</name>
</gene>
<sequence length="83" mass="8949">MAEYSAETVEGLKALLSSSSEGDKARAYTGLFHLQKRSADDNHAIQILSQQSLQLLPLIKCSTGIEVFGVPYLSPNSCCCGTR</sequence>
<name>U5DC43_AMBTC</name>
<dbReference type="HOGENOM" id="CLU_2545660_0_0_1"/>
<evidence type="ECO:0000313" key="2">
    <source>
        <dbReference type="Proteomes" id="UP000017836"/>
    </source>
</evidence>
<dbReference type="Proteomes" id="UP000017836">
    <property type="component" value="Unassembled WGS sequence"/>
</dbReference>
<reference evidence="2" key="1">
    <citation type="journal article" date="2013" name="Science">
        <title>The Amborella genome and the evolution of flowering plants.</title>
        <authorList>
            <consortium name="Amborella Genome Project"/>
        </authorList>
    </citation>
    <scope>NUCLEOTIDE SEQUENCE [LARGE SCALE GENOMIC DNA]</scope>
</reference>
<dbReference type="EMBL" id="KI392290">
    <property type="protein sequence ID" value="ERN17988.1"/>
    <property type="molecule type" value="Genomic_DNA"/>
</dbReference>
<protein>
    <submittedName>
        <fullName evidence="1">Uncharacterized protein</fullName>
    </submittedName>
</protein>
<proteinExistence type="predicted"/>
<accession>U5DC43</accession>
<keyword evidence="2" id="KW-1185">Reference proteome</keyword>
<organism evidence="1 2">
    <name type="scientific">Amborella trichopoda</name>
    <dbReference type="NCBI Taxonomy" id="13333"/>
    <lineage>
        <taxon>Eukaryota</taxon>
        <taxon>Viridiplantae</taxon>
        <taxon>Streptophyta</taxon>
        <taxon>Embryophyta</taxon>
        <taxon>Tracheophyta</taxon>
        <taxon>Spermatophyta</taxon>
        <taxon>Magnoliopsida</taxon>
        <taxon>Amborellales</taxon>
        <taxon>Amborellaceae</taxon>
        <taxon>Amborella</taxon>
    </lineage>
</organism>